<dbReference type="STRING" id="1616788.AR543_17355"/>
<keyword evidence="7" id="KW-0804">Transcription</keyword>
<dbReference type="SUPFAM" id="SSF52172">
    <property type="entry name" value="CheY-like"/>
    <property type="match status" value="1"/>
</dbReference>
<keyword evidence="3 8" id="KW-0597">Phosphoprotein</keyword>
<dbReference type="Proteomes" id="UP000078148">
    <property type="component" value="Chromosome"/>
</dbReference>
<evidence type="ECO:0000313" key="12">
    <source>
        <dbReference type="EMBL" id="ANF97599.1"/>
    </source>
</evidence>
<dbReference type="SMART" id="SM00448">
    <property type="entry name" value="REC"/>
    <property type="match status" value="1"/>
</dbReference>
<feature type="compositionally biased region" description="Polar residues" evidence="9">
    <location>
        <begin position="126"/>
        <end position="152"/>
    </location>
</feature>
<dbReference type="FunFam" id="2.20.25.10:FF:000010">
    <property type="entry name" value="Two-component system response regulator"/>
    <property type="match status" value="1"/>
</dbReference>
<dbReference type="GO" id="GO:0003677">
    <property type="term" value="F:DNA binding"/>
    <property type="evidence" value="ECO:0007669"/>
    <property type="project" value="UniProtKB-KW"/>
</dbReference>
<feature type="domain" description="HTH LytTR-type" evidence="11">
    <location>
        <begin position="181"/>
        <end position="286"/>
    </location>
</feature>
<dbReference type="PROSITE" id="PS50110">
    <property type="entry name" value="RESPONSE_REGULATORY"/>
    <property type="match status" value="1"/>
</dbReference>
<dbReference type="OrthoDB" id="9809318at2"/>
<dbReference type="AlphaFoldDB" id="A0A172ZJ87"/>
<dbReference type="RefSeq" id="WP_060535699.1">
    <property type="nucleotide sequence ID" value="NZ_CP013023.1"/>
</dbReference>
<dbReference type="SMART" id="SM00850">
    <property type="entry name" value="LytTR"/>
    <property type="match status" value="1"/>
</dbReference>
<keyword evidence="2" id="KW-0963">Cytoplasm</keyword>
<organism evidence="12 13">
    <name type="scientific">Paenibacillus bovis</name>
    <dbReference type="NCBI Taxonomy" id="1616788"/>
    <lineage>
        <taxon>Bacteria</taxon>
        <taxon>Bacillati</taxon>
        <taxon>Bacillota</taxon>
        <taxon>Bacilli</taxon>
        <taxon>Bacillales</taxon>
        <taxon>Paenibacillaceae</taxon>
        <taxon>Paenibacillus</taxon>
    </lineage>
</organism>
<dbReference type="InterPro" id="IPR046947">
    <property type="entry name" value="LytR-like"/>
</dbReference>
<dbReference type="GO" id="GO:0005737">
    <property type="term" value="C:cytoplasm"/>
    <property type="evidence" value="ECO:0007669"/>
    <property type="project" value="UniProtKB-SubCell"/>
</dbReference>
<dbReference type="PANTHER" id="PTHR37299">
    <property type="entry name" value="TRANSCRIPTIONAL REGULATOR-RELATED"/>
    <property type="match status" value="1"/>
</dbReference>
<name>A0A172ZJ87_9BACL</name>
<evidence type="ECO:0000256" key="3">
    <source>
        <dbReference type="ARBA" id="ARBA00022553"/>
    </source>
</evidence>
<dbReference type="KEGG" id="pbv:AR543_17355"/>
<dbReference type="PROSITE" id="PS50930">
    <property type="entry name" value="HTH_LYTTR"/>
    <property type="match status" value="1"/>
</dbReference>
<accession>A0A172ZJ87</accession>
<dbReference type="EMBL" id="CP013023">
    <property type="protein sequence ID" value="ANF97599.1"/>
    <property type="molecule type" value="Genomic_DNA"/>
</dbReference>
<feature type="region of interest" description="Disordered" evidence="9">
    <location>
        <begin position="119"/>
        <end position="152"/>
    </location>
</feature>
<keyword evidence="6 12" id="KW-0238">DNA-binding</keyword>
<keyword evidence="5" id="KW-0805">Transcription regulation</keyword>
<keyword evidence="4" id="KW-0902">Two-component regulatory system</keyword>
<evidence type="ECO:0000256" key="9">
    <source>
        <dbReference type="SAM" id="MobiDB-lite"/>
    </source>
</evidence>
<reference evidence="12 13" key="2">
    <citation type="journal article" date="2016" name="Int. J. Syst. Evol. Microbiol.">
        <title>Paenibacillus bovis sp. nov., isolated from raw yak (Bos grunniens) milk.</title>
        <authorList>
            <person name="Gao C."/>
            <person name="Han J."/>
            <person name="Liu Z."/>
            <person name="Xu X."/>
            <person name="Hang F."/>
            <person name="Wu Z."/>
        </authorList>
    </citation>
    <scope>NUCLEOTIDE SEQUENCE [LARGE SCALE GENOMIC DNA]</scope>
    <source>
        <strain evidence="12 13">BD3526</strain>
    </source>
</reference>
<dbReference type="CDD" id="cd17532">
    <property type="entry name" value="REC_LytTR_AlgR-like"/>
    <property type="match status" value="1"/>
</dbReference>
<evidence type="ECO:0000256" key="2">
    <source>
        <dbReference type="ARBA" id="ARBA00022490"/>
    </source>
</evidence>
<evidence type="ECO:0000313" key="13">
    <source>
        <dbReference type="Proteomes" id="UP000078148"/>
    </source>
</evidence>
<sequence>MKAIVVEDEFLARQELEYYIKTYSSIEITGSFDDGLDVLKYVQNHEVDAIFLDINIPSLDGVLLAHNISKFSRKPYIIFITAYKEHAAEAFEIEAFDYILKPYSESRITSMLRKLENTYERDQQRTDGITSPNAQRPSASSQQPDHTSSAAHPVVGSSQAFVHHQVDHPAAHTAHALQGKISLWKNDKIQVIPVDDVYYASASEKVTHVYTRRDEYTVNASISEFQATLPEEYFFRCHRSYIVNISKIREIVPWFNNTYLLRLHDMEYEVPVSRSKAKEFRQIMNI</sequence>
<evidence type="ECO:0000259" key="11">
    <source>
        <dbReference type="PROSITE" id="PS50930"/>
    </source>
</evidence>
<dbReference type="GO" id="GO:0000156">
    <property type="term" value="F:phosphorelay response regulator activity"/>
    <property type="evidence" value="ECO:0007669"/>
    <property type="project" value="InterPro"/>
</dbReference>
<proteinExistence type="predicted"/>
<comment type="subcellular location">
    <subcellularLocation>
        <location evidence="1">Cytoplasm</location>
    </subcellularLocation>
</comment>
<dbReference type="InterPro" id="IPR007492">
    <property type="entry name" value="LytTR_DNA-bd_dom"/>
</dbReference>
<evidence type="ECO:0000256" key="6">
    <source>
        <dbReference type="ARBA" id="ARBA00023125"/>
    </source>
</evidence>
<dbReference type="InterPro" id="IPR011006">
    <property type="entry name" value="CheY-like_superfamily"/>
</dbReference>
<evidence type="ECO:0000256" key="1">
    <source>
        <dbReference type="ARBA" id="ARBA00004496"/>
    </source>
</evidence>
<evidence type="ECO:0000256" key="8">
    <source>
        <dbReference type="PROSITE-ProRule" id="PRU00169"/>
    </source>
</evidence>
<dbReference type="Gene3D" id="3.40.50.2300">
    <property type="match status" value="1"/>
</dbReference>
<evidence type="ECO:0000259" key="10">
    <source>
        <dbReference type="PROSITE" id="PS50110"/>
    </source>
</evidence>
<dbReference type="Gene3D" id="2.40.50.40">
    <property type="match status" value="1"/>
</dbReference>
<gene>
    <name evidence="12" type="ORF">AR543_17355</name>
</gene>
<protein>
    <submittedName>
        <fullName evidence="12">DNA-binding response regulator</fullName>
    </submittedName>
</protein>
<dbReference type="Pfam" id="PF04397">
    <property type="entry name" value="LytTR"/>
    <property type="match status" value="1"/>
</dbReference>
<feature type="domain" description="Response regulatory" evidence="10">
    <location>
        <begin position="2"/>
        <end position="116"/>
    </location>
</feature>
<dbReference type="PANTHER" id="PTHR37299:SF1">
    <property type="entry name" value="STAGE 0 SPORULATION PROTEIN A HOMOLOG"/>
    <property type="match status" value="1"/>
</dbReference>
<dbReference type="Pfam" id="PF00072">
    <property type="entry name" value="Response_reg"/>
    <property type="match status" value="1"/>
</dbReference>
<dbReference type="InterPro" id="IPR001789">
    <property type="entry name" value="Sig_transdc_resp-reg_receiver"/>
</dbReference>
<evidence type="ECO:0000256" key="4">
    <source>
        <dbReference type="ARBA" id="ARBA00023012"/>
    </source>
</evidence>
<evidence type="ECO:0000256" key="5">
    <source>
        <dbReference type="ARBA" id="ARBA00023015"/>
    </source>
</evidence>
<dbReference type="Gene3D" id="2.20.25.10">
    <property type="match status" value="1"/>
</dbReference>
<keyword evidence="13" id="KW-1185">Reference proteome</keyword>
<reference evidence="13" key="1">
    <citation type="submission" date="2015-10" db="EMBL/GenBank/DDBJ databases">
        <title>Genome of Paenibacillus bovis sp. nov.</title>
        <authorList>
            <person name="Wu Z."/>
            <person name="Gao C."/>
            <person name="Liu Z."/>
            <person name="Zheng H."/>
        </authorList>
    </citation>
    <scope>NUCLEOTIDE SEQUENCE [LARGE SCALE GENOMIC DNA]</scope>
    <source>
        <strain evidence="13">BD3526</strain>
    </source>
</reference>
<evidence type="ECO:0000256" key="7">
    <source>
        <dbReference type="ARBA" id="ARBA00023163"/>
    </source>
</evidence>
<feature type="modified residue" description="4-aspartylphosphate" evidence="8">
    <location>
        <position position="53"/>
    </location>
</feature>